<keyword evidence="3" id="KW-1185">Reference proteome</keyword>
<evidence type="ECO:0000259" key="1">
    <source>
        <dbReference type="Pfam" id="PF08291"/>
    </source>
</evidence>
<dbReference type="Gene3D" id="3.30.1380.10">
    <property type="match status" value="1"/>
</dbReference>
<dbReference type="InterPro" id="IPR013230">
    <property type="entry name" value="Peptidase_M15A_C"/>
</dbReference>
<gene>
    <name evidence="2" type="ORF">FGG12_05715</name>
</gene>
<name>A0ABY3ETA4_9BURK</name>
<sequence>MNPKLSEHFFLLEFLVSDTAARRGIDNTPSDEVIANLRRVASKLEEIRALTKRPIVVTSGYRSLALNRAVGGSKTSAHVQGLAADIHCQPFTPFELGQMLIDAKIDFDQLIQEGTWLHVGLAAAGKKPRRQLLTAVFGKEGTTYKEGCFEK</sequence>
<dbReference type="Proteomes" id="UP000318943">
    <property type="component" value="Unassembled WGS sequence"/>
</dbReference>
<dbReference type="EMBL" id="VCIZ01000002">
    <property type="protein sequence ID" value="TSP13968.1"/>
    <property type="molecule type" value="Genomic_DNA"/>
</dbReference>
<evidence type="ECO:0000313" key="2">
    <source>
        <dbReference type="EMBL" id="TSP13968.1"/>
    </source>
</evidence>
<dbReference type="InterPro" id="IPR009045">
    <property type="entry name" value="Zn_M74/Hedgehog-like"/>
</dbReference>
<reference evidence="2 3" key="1">
    <citation type="submission" date="2019-05" db="EMBL/GenBank/DDBJ databases">
        <title>Whole genome sequence analysis of Cupriavidus campinensis S14E4C strain.</title>
        <authorList>
            <person name="Abbaszade G."/>
            <person name="Szabo A."/>
            <person name="Toumi M."/>
            <person name="Toth E."/>
        </authorList>
    </citation>
    <scope>NUCLEOTIDE SEQUENCE [LARGE SCALE GENOMIC DNA]</scope>
    <source>
        <strain evidence="2 3">S14E4C</strain>
    </source>
</reference>
<evidence type="ECO:0000313" key="3">
    <source>
        <dbReference type="Proteomes" id="UP000318943"/>
    </source>
</evidence>
<dbReference type="Pfam" id="PF08291">
    <property type="entry name" value="Peptidase_M15_3"/>
    <property type="match status" value="1"/>
</dbReference>
<dbReference type="SUPFAM" id="SSF55166">
    <property type="entry name" value="Hedgehog/DD-peptidase"/>
    <property type="match status" value="1"/>
</dbReference>
<dbReference type="RefSeq" id="WP_144196661.1">
    <property type="nucleotide sequence ID" value="NZ_VCIZ01000002.1"/>
</dbReference>
<comment type="caution">
    <text evidence="2">The sequence shown here is derived from an EMBL/GenBank/DDBJ whole genome shotgun (WGS) entry which is preliminary data.</text>
</comment>
<protein>
    <submittedName>
        <fullName evidence="2">Peptidase M15</fullName>
    </submittedName>
</protein>
<accession>A0ABY3ETA4</accession>
<organism evidence="2 3">
    <name type="scientific">Cupriavidus campinensis</name>
    <dbReference type="NCBI Taxonomy" id="151783"/>
    <lineage>
        <taxon>Bacteria</taxon>
        <taxon>Pseudomonadati</taxon>
        <taxon>Pseudomonadota</taxon>
        <taxon>Betaproteobacteria</taxon>
        <taxon>Burkholderiales</taxon>
        <taxon>Burkholderiaceae</taxon>
        <taxon>Cupriavidus</taxon>
    </lineage>
</organism>
<proteinExistence type="predicted"/>
<feature type="domain" description="Peptidase M15A C-terminal" evidence="1">
    <location>
        <begin position="8"/>
        <end position="118"/>
    </location>
</feature>